<dbReference type="SMART" id="SM00387">
    <property type="entry name" value="HATPase_c"/>
    <property type="match status" value="1"/>
</dbReference>
<feature type="transmembrane region" description="Helical" evidence="8">
    <location>
        <begin position="345"/>
        <end position="363"/>
    </location>
</feature>
<dbReference type="Pfam" id="PF00989">
    <property type="entry name" value="PAS"/>
    <property type="match status" value="1"/>
</dbReference>
<dbReference type="CDD" id="cd00130">
    <property type="entry name" value="PAS"/>
    <property type="match status" value="1"/>
</dbReference>
<dbReference type="Gene3D" id="3.30.450.20">
    <property type="entry name" value="PAS domain"/>
    <property type="match status" value="1"/>
</dbReference>
<evidence type="ECO:0000256" key="5">
    <source>
        <dbReference type="ARBA" id="ARBA00022777"/>
    </source>
</evidence>
<organism evidence="10 11">
    <name type="scientific">Marinobacter xestospongiae</name>
    <dbReference type="NCBI Taxonomy" id="994319"/>
    <lineage>
        <taxon>Bacteria</taxon>
        <taxon>Pseudomonadati</taxon>
        <taxon>Pseudomonadota</taxon>
        <taxon>Gammaproteobacteria</taxon>
        <taxon>Pseudomonadales</taxon>
        <taxon>Marinobacteraceae</taxon>
        <taxon>Marinobacter</taxon>
    </lineage>
</organism>
<evidence type="ECO:0000256" key="1">
    <source>
        <dbReference type="ARBA" id="ARBA00000085"/>
    </source>
</evidence>
<dbReference type="EMBL" id="JAWIIJ010000010">
    <property type="protein sequence ID" value="MDV2080004.1"/>
    <property type="molecule type" value="Genomic_DNA"/>
</dbReference>
<dbReference type="InterPro" id="IPR003594">
    <property type="entry name" value="HATPase_dom"/>
</dbReference>
<dbReference type="InterPro" id="IPR007890">
    <property type="entry name" value="CHASE2"/>
</dbReference>
<dbReference type="SUPFAM" id="SSF55874">
    <property type="entry name" value="ATPase domain of HSP90 chaperone/DNA topoisomerase II/histidine kinase"/>
    <property type="match status" value="1"/>
</dbReference>
<evidence type="ECO:0000313" key="11">
    <source>
        <dbReference type="Proteomes" id="UP001269819"/>
    </source>
</evidence>
<evidence type="ECO:0000256" key="2">
    <source>
        <dbReference type="ARBA" id="ARBA00012438"/>
    </source>
</evidence>
<feature type="domain" description="Histidine kinase" evidence="9">
    <location>
        <begin position="646"/>
        <end position="859"/>
    </location>
</feature>
<dbReference type="SMART" id="SM00091">
    <property type="entry name" value="PAS"/>
    <property type="match status" value="1"/>
</dbReference>
<dbReference type="NCBIfam" id="TIGR00229">
    <property type="entry name" value="sensory_box"/>
    <property type="match status" value="1"/>
</dbReference>
<dbReference type="Gene3D" id="3.30.565.10">
    <property type="entry name" value="Histidine kinase-like ATPase, C-terminal domain"/>
    <property type="match status" value="1"/>
</dbReference>
<dbReference type="CDD" id="cd00082">
    <property type="entry name" value="HisKA"/>
    <property type="match status" value="1"/>
</dbReference>
<keyword evidence="8" id="KW-0812">Transmembrane</keyword>
<keyword evidence="7 8" id="KW-0472">Membrane</keyword>
<evidence type="ECO:0000259" key="9">
    <source>
        <dbReference type="PROSITE" id="PS50109"/>
    </source>
</evidence>
<evidence type="ECO:0000256" key="7">
    <source>
        <dbReference type="ARBA" id="ARBA00023136"/>
    </source>
</evidence>
<feature type="transmembrane region" description="Helical" evidence="8">
    <location>
        <begin position="321"/>
        <end position="339"/>
    </location>
</feature>
<evidence type="ECO:0000256" key="6">
    <source>
        <dbReference type="ARBA" id="ARBA00023012"/>
    </source>
</evidence>
<dbReference type="InterPro" id="IPR000014">
    <property type="entry name" value="PAS"/>
</dbReference>
<evidence type="ECO:0000256" key="3">
    <source>
        <dbReference type="ARBA" id="ARBA00022553"/>
    </source>
</evidence>
<dbReference type="PANTHER" id="PTHR45453:SF1">
    <property type="entry name" value="PHOSPHATE REGULON SENSOR PROTEIN PHOR"/>
    <property type="match status" value="1"/>
</dbReference>
<dbReference type="RefSeq" id="WP_316974467.1">
    <property type="nucleotide sequence ID" value="NZ_JAWIIJ010000010.1"/>
</dbReference>
<dbReference type="Proteomes" id="UP001269819">
    <property type="component" value="Unassembled WGS sequence"/>
</dbReference>
<evidence type="ECO:0000256" key="8">
    <source>
        <dbReference type="SAM" id="Phobius"/>
    </source>
</evidence>
<gene>
    <name evidence="10" type="ORF">RYS15_15065</name>
</gene>
<accession>A0ABU3W0G8</accession>
<name>A0ABU3W0G8_9GAMM</name>
<keyword evidence="8" id="KW-1133">Transmembrane helix</keyword>
<comment type="catalytic activity">
    <reaction evidence="1">
        <text>ATP + protein L-histidine = ADP + protein N-phospho-L-histidine.</text>
        <dbReference type="EC" id="2.7.13.3"/>
    </reaction>
</comment>
<dbReference type="InterPro" id="IPR003661">
    <property type="entry name" value="HisK_dim/P_dom"/>
</dbReference>
<dbReference type="PRINTS" id="PR00344">
    <property type="entry name" value="BCTRLSENSOR"/>
</dbReference>
<dbReference type="EC" id="2.7.13.3" evidence="2"/>
<keyword evidence="11" id="KW-1185">Reference proteome</keyword>
<evidence type="ECO:0000256" key="4">
    <source>
        <dbReference type="ARBA" id="ARBA00022679"/>
    </source>
</evidence>
<keyword evidence="5" id="KW-0418">Kinase</keyword>
<dbReference type="SUPFAM" id="SSF55785">
    <property type="entry name" value="PYP-like sensor domain (PAS domain)"/>
    <property type="match status" value="1"/>
</dbReference>
<dbReference type="InterPro" id="IPR035965">
    <property type="entry name" value="PAS-like_dom_sf"/>
</dbReference>
<keyword evidence="4" id="KW-0808">Transferase</keyword>
<comment type="caution">
    <text evidence="10">The sequence shown here is derived from an EMBL/GenBank/DDBJ whole genome shotgun (WGS) entry which is preliminary data.</text>
</comment>
<dbReference type="SMART" id="SM01080">
    <property type="entry name" value="CHASE2"/>
    <property type="match status" value="1"/>
</dbReference>
<keyword evidence="6" id="KW-0902">Two-component regulatory system</keyword>
<dbReference type="SUPFAM" id="SSF47384">
    <property type="entry name" value="Homodimeric domain of signal transducing histidine kinase"/>
    <property type="match status" value="1"/>
</dbReference>
<proteinExistence type="predicted"/>
<protein>
    <recommendedName>
        <fullName evidence="2">histidine kinase</fullName>
        <ecNumber evidence="2">2.7.13.3</ecNumber>
    </recommendedName>
</protein>
<dbReference type="Pfam" id="PF02518">
    <property type="entry name" value="HATPase_c"/>
    <property type="match status" value="1"/>
</dbReference>
<dbReference type="InterPro" id="IPR005467">
    <property type="entry name" value="His_kinase_dom"/>
</dbReference>
<dbReference type="Pfam" id="PF05226">
    <property type="entry name" value="CHASE2"/>
    <property type="match status" value="1"/>
</dbReference>
<dbReference type="InterPro" id="IPR036097">
    <property type="entry name" value="HisK_dim/P_sf"/>
</dbReference>
<evidence type="ECO:0000313" key="10">
    <source>
        <dbReference type="EMBL" id="MDV2080004.1"/>
    </source>
</evidence>
<reference evidence="10 11" key="1">
    <citation type="submission" date="2023-10" db="EMBL/GenBank/DDBJ databases">
        <title>Characteristics and mechanism of a salt-tolerant marine origin heterotrophic nitrifying- aerobic denitrifying bacteria Marinobacter xestospongiae HN1.</title>
        <authorList>
            <person name="Qi R."/>
        </authorList>
    </citation>
    <scope>NUCLEOTIDE SEQUENCE [LARGE SCALE GENOMIC DNA]</scope>
    <source>
        <strain evidence="10 11">HN1</strain>
    </source>
</reference>
<dbReference type="InterPro" id="IPR004358">
    <property type="entry name" value="Sig_transdc_His_kin-like_C"/>
</dbReference>
<dbReference type="InterPro" id="IPR050351">
    <property type="entry name" value="BphY/WalK/GraS-like"/>
</dbReference>
<dbReference type="InterPro" id="IPR013767">
    <property type="entry name" value="PAS_fold"/>
</dbReference>
<dbReference type="PROSITE" id="PS50109">
    <property type="entry name" value="HIS_KIN"/>
    <property type="match status" value="1"/>
</dbReference>
<dbReference type="Gene3D" id="1.10.287.130">
    <property type="match status" value="1"/>
</dbReference>
<dbReference type="InterPro" id="IPR036890">
    <property type="entry name" value="HATPase_C_sf"/>
</dbReference>
<keyword evidence="3" id="KW-0597">Phosphoprotein</keyword>
<sequence>MTRDRLPQRNAFWTLSLSLLLALLLLQTTTIPQRINFWLYDALITTAPLAADPNVAIVAIDEHSLDQLGRWPWPRRRHAELVRQLTAAGADAVVFDVLFPEPSADDLALADALRNHGRVVLPVHLSPPAEDDPIAEHLPTSRLAGAAAALGHAHVELDTDGLARGLYLYHGLGRSLWPSLALAAAQLQGQGPGPAPGDAGNAAPYVNVRAQFVAVPLAGGAGTFPTYSYADVLSQPPQPGRFQGKTVFVGATASGFGDILPTPFSSLARPMSGVEYHANSYSALTQDAMIHPVTELVPNLLCLLVLVGVALTLPRLRPAQTVAFTIALTAMLVGLFALFLLGPRLWLPVANSLLVPILAFPVWSARRLAMTNRFLNRQLDELGHSPQLSLSEPATRHPATLLDQLKALLAPDGWYLAHAEAPETLSAHNLDASQRPPLTAPGQWVHTNNQSWIRLVRGDQAFDLGLKLPENLGRGASQRYLRRLTLDPNYTPKPIAGPKENISARIERVRQATERMNTMQQFIRESFERMPDGVIVTDELGVIVFANGHIEEWFHEPRPSLDGLPLARLLQGHDPRDNPPWQETVSETLTQRQSRTVDLRVHGRDFLIHFAPFEIDDTAQNGIIANISDISELREQQRQHREAIDFISHDVRSPLVSQLALIEQLKRNPSEIQPEQLDQLGRLARRSYQLAEEFVQLARAEQLSETRFYECEFLAIVENARDSVSEQAFDKGIRLALQGSEDLWLNGNPELLERAVINLLTNAVQYSPASSVVTIQVFEAGHQACLTVSDEGCGIAPEELPHLFDRYRRQKSSELSGNRGAGLGLSFVHVVVEKHRGQIEVQSSVGHGSTFTIRLPVANPLPHGH</sequence>
<dbReference type="PANTHER" id="PTHR45453">
    <property type="entry name" value="PHOSPHATE REGULON SENSOR PROTEIN PHOR"/>
    <property type="match status" value="1"/>
</dbReference>